<dbReference type="InterPro" id="IPR008991">
    <property type="entry name" value="Translation_prot_SH3-like_sf"/>
</dbReference>
<dbReference type="EMBL" id="JAACJO010000027">
    <property type="protein sequence ID" value="KAF5347111.1"/>
    <property type="molecule type" value="Genomic_DNA"/>
</dbReference>
<organism evidence="2 3">
    <name type="scientific">Leucocoprinus leucothites</name>
    <dbReference type="NCBI Taxonomy" id="201217"/>
    <lineage>
        <taxon>Eukaryota</taxon>
        <taxon>Fungi</taxon>
        <taxon>Dikarya</taxon>
        <taxon>Basidiomycota</taxon>
        <taxon>Agaricomycotina</taxon>
        <taxon>Agaricomycetes</taxon>
        <taxon>Agaricomycetidae</taxon>
        <taxon>Agaricales</taxon>
        <taxon>Agaricineae</taxon>
        <taxon>Agaricaceae</taxon>
        <taxon>Leucocoprinus</taxon>
    </lineage>
</organism>
<dbReference type="InterPro" id="IPR005824">
    <property type="entry name" value="KOW"/>
</dbReference>
<dbReference type="Proteomes" id="UP000559027">
    <property type="component" value="Unassembled WGS sequence"/>
</dbReference>
<gene>
    <name evidence="2" type="ORF">D9756_010939</name>
</gene>
<dbReference type="SUPFAM" id="SSF50104">
    <property type="entry name" value="Translation proteins SH3-like domain"/>
    <property type="match status" value="1"/>
</dbReference>
<accession>A0A8H5FS46</accession>
<dbReference type="AlphaFoldDB" id="A0A8H5FS46"/>
<comment type="caution">
    <text evidence="2">The sequence shown here is derived from an EMBL/GenBank/DDBJ whole genome shotgun (WGS) entry which is preliminary data.</text>
</comment>
<evidence type="ECO:0000259" key="1">
    <source>
        <dbReference type="SMART" id="SM00739"/>
    </source>
</evidence>
<sequence>MSMYFKVGDLVCVTSGPDLGYIGFIVHINEEEFTATVYDPFCFGYSVNDHLKLKPVTVPIPFIQFSFIVPQSGKIPRDPNTNVKIAKIQDSRFDHLEKFLVIITKGPFKGCFGTMISVSQLGIVQIEMLTMSIHTSKLQQVKIQSLAPNCTLTLYVHDQTPFSFSERDEDEWYQVNKDNLLEYTAHFVPNFKSLLPSCNCPKMPEPEAPRPLDDENSLWVPGAMDKNFPQLLPEQPLIHEHSPLPIVMVQAALAVKSLISMI</sequence>
<evidence type="ECO:0000313" key="3">
    <source>
        <dbReference type="Proteomes" id="UP000559027"/>
    </source>
</evidence>
<protein>
    <recommendedName>
        <fullName evidence="1">KOW domain-containing protein</fullName>
    </recommendedName>
</protein>
<feature type="domain" description="KOW" evidence="1">
    <location>
        <begin position="4"/>
        <end position="31"/>
    </location>
</feature>
<name>A0A8H5FS46_9AGAR</name>
<proteinExistence type="predicted"/>
<evidence type="ECO:0000313" key="2">
    <source>
        <dbReference type="EMBL" id="KAF5347111.1"/>
    </source>
</evidence>
<reference evidence="2 3" key="1">
    <citation type="journal article" date="2020" name="ISME J.">
        <title>Uncovering the hidden diversity of litter-decomposition mechanisms in mushroom-forming fungi.</title>
        <authorList>
            <person name="Floudas D."/>
            <person name="Bentzer J."/>
            <person name="Ahren D."/>
            <person name="Johansson T."/>
            <person name="Persson P."/>
            <person name="Tunlid A."/>
        </authorList>
    </citation>
    <scope>NUCLEOTIDE SEQUENCE [LARGE SCALE GENOMIC DNA]</scope>
    <source>
        <strain evidence="2 3">CBS 146.42</strain>
    </source>
</reference>
<dbReference type="SMART" id="SM00739">
    <property type="entry name" value="KOW"/>
    <property type="match status" value="1"/>
</dbReference>
<keyword evidence="3" id="KW-1185">Reference proteome</keyword>